<evidence type="ECO:0000313" key="2">
    <source>
        <dbReference type="EMBL" id="CAG8397715.1"/>
    </source>
</evidence>
<evidence type="ECO:0000256" key="1">
    <source>
        <dbReference type="SAM" id="MobiDB-lite"/>
    </source>
</evidence>
<dbReference type="AlphaFoldDB" id="A0A9W4NQT2"/>
<reference evidence="2" key="1">
    <citation type="submission" date="2021-07" db="EMBL/GenBank/DDBJ databases">
        <authorList>
            <person name="Branca A.L. A."/>
        </authorList>
    </citation>
    <scope>NUCLEOTIDE SEQUENCE</scope>
</reference>
<dbReference type="SUPFAM" id="SSF52540">
    <property type="entry name" value="P-loop containing nucleoside triphosphate hydrolases"/>
    <property type="match status" value="1"/>
</dbReference>
<dbReference type="InterPro" id="IPR027417">
    <property type="entry name" value="P-loop_NTPase"/>
</dbReference>
<dbReference type="PANTHER" id="PTHR48419">
    <property type="entry name" value="SULFOTRANSFERASE DOMAIN-CONTAINING PROTEIN"/>
    <property type="match status" value="1"/>
</dbReference>
<protein>
    <recommendedName>
        <fullName evidence="4">P-loop containing nucleoside triphosphate hydrolase protein</fullName>
    </recommendedName>
</protein>
<dbReference type="Proteomes" id="UP001152592">
    <property type="component" value="Unassembled WGS sequence"/>
</dbReference>
<feature type="compositionally biased region" description="Low complexity" evidence="1">
    <location>
        <begin position="166"/>
        <end position="187"/>
    </location>
</feature>
<feature type="region of interest" description="Disordered" evidence="1">
    <location>
        <begin position="155"/>
        <end position="244"/>
    </location>
</feature>
<accession>A0A9W4NQT2</accession>
<dbReference type="PANTHER" id="PTHR48419:SF1">
    <property type="entry name" value="SULFOTRANSFERASE DOMAIN-CONTAINING PROTEIN"/>
    <property type="match status" value="1"/>
</dbReference>
<evidence type="ECO:0008006" key="4">
    <source>
        <dbReference type="Google" id="ProtNLM"/>
    </source>
</evidence>
<proteinExistence type="predicted"/>
<gene>
    <name evidence="2" type="ORF">PSALAMII_LOCUS7352</name>
</gene>
<comment type="caution">
    <text evidence="2">The sequence shown here is derived from an EMBL/GenBank/DDBJ whole genome shotgun (WGS) entry which is preliminary data.</text>
</comment>
<feature type="compositionally biased region" description="Low complexity" evidence="1">
    <location>
        <begin position="197"/>
        <end position="219"/>
    </location>
</feature>
<organism evidence="2 3">
    <name type="scientific">Penicillium salamii</name>
    <dbReference type="NCBI Taxonomy" id="1612424"/>
    <lineage>
        <taxon>Eukaryota</taxon>
        <taxon>Fungi</taxon>
        <taxon>Dikarya</taxon>
        <taxon>Ascomycota</taxon>
        <taxon>Pezizomycotina</taxon>
        <taxon>Eurotiomycetes</taxon>
        <taxon>Eurotiomycetidae</taxon>
        <taxon>Eurotiales</taxon>
        <taxon>Aspergillaceae</taxon>
        <taxon>Penicillium</taxon>
    </lineage>
</organism>
<evidence type="ECO:0000313" key="3">
    <source>
        <dbReference type="Proteomes" id="UP001152592"/>
    </source>
</evidence>
<dbReference type="EMBL" id="CAJVPD010000249">
    <property type="protein sequence ID" value="CAG8397715.1"/>
    <property type="molecule type" value="Genomic_DNA"/>
</dbReference>
<sequence>MTKPIFVATHPRACSTAFERVFMTQRDTIQCVHEPFGDAFYYGPERLSGRFAGDEQARLDSGFANSTYSTVMDRLDREATQAICFPLHRKLNIRALSEIPGHGYPQDGMQTLLLEGKLTVSQGKRVFIKDIDHYLLPPSGKLASPAPSLLRVKRGVGTNGEHSNSVNGVNGHANGHANGHTNGVNGTSNGINGSHANGVNGHTNGHTNGTNGANGHSNGVNGETNGAHKEPYPYDTPTEPGNPTVMPREIQEQFHWAFLIRDPHYSVPSYLRCTIPPLDDVTGFHNYDPREAGYDELRRHFDYLRETKLVGPRVATRPELSESDAETKGVEICVIDADDMLDEPAKTMEAFCNSVGLPYNPDMLLWDTEEDHAVARNAFEKWRGFHNDAIESKALEQRVHKRPTKTEEQFDAEWKKKYGEEHAALIRKTVDENMADYLHLKSFAVKV</sequence>
<dbReference type="InterPro" id="IPR053226">
    <property type="entry name" value="Pyrrolopyrazine_biosynth_F"/>
</dbReference>
<dbReference type="Gene3D" id="3.40.50.300">
    <property type="entry name" value="P-loop containing nucleotide triphosphate hydrolases"/>
    <property type="match status" value="1"/>
</dbReference>
<name>A0A9W4NQT2_9EURO</name>